<keyword evidence="5 7" id="KW-0472">Membrane</keyword>
<keyword evidence="9" id="KW-1185">Reference proteome</keyword>
<dbReference type="Pfam" id="PF13520">
    <property type="entry name" value="AA_permease_2"/>
    <property type="match status" value="1"/>
</dbReference>
<evidence type="ECO:0000256" key="1">
    <source>
        <dbReference type="ARBA" id="ARBA00004141"/>
    </source>
</evidence>
<feature type="transmembrane region" description="Helical" evidence="7">
    <location>
        <begin position="232"/>
        <end position="252"/>
    </location>
</feature>
<evidence type="ECO:0000313" key="9">
    <source>
        <dbReference type="Proteomes" id="UP000030669"/>
    </source>
</evidence>
<evidence type="ECO:0000256" key="6">
    <source>
        <dbReference type="SAM" id="MobiDB-lite"/>
    </source>
</evidence>
<dbReference type="Proteomes" id="UP000030669">
    <property type="component" value="Unassembled WGS sequence"/>
</dbReference>
<dbReference type="PANTHER" id="PTHR45649:SF26">
    <property type="entry name" value="OS04G0435100 PROTEIN"/>
    <property type="match status" value="1"/>
</dbReference>
<evidence type="ECO:0000313" key="8">
    <source>
        <dbReference type="EMBL" id="EPQ50520.1"/>
    </source>
</evidence>
<dbReference type="AlphaFoldDB" id="S7R872"/>
<feature type="compositionally biased region" description="Polar residues" evidence="6">
    <location>
        <begin position="1"/>
        <end position="21"/>
    </location>
</feature>
<dbReference type="HOGENOM" id="CLU_092272_0_0_1"/>
<evidence type="ECO:0000256" key="4">
    <source>
        <dbReference type="ARBA" id="ARBA00022989"/>
    </source>
</evidence>
<organism evidence="8 9">
    <name type="scientific">Gloeophyllum trabeum (strain ATCC 11539 / FP-39264 / Madison 617)</name>
    <name type="common">Brown rot fungus</name>
    <dbReference type="NCBI Taxonomy" id="670483"/>
    <lineage>
        <taxon>Eukaryota</taxon>
        <taxon>Fungi</taxon>
        <taxon>Dikarya</taxon>
        <taxon>Basidiomycota</taxon>
        <taxon>Agaricomycotina</taxon>
        <taxon>Agaricomycetes</taxon>
        <taxon>Gloeophyllales</taxon>
        <taxon>Gloeophyllaceae</taxon>
        <taxon>Gloeophyllum</taxon>
    </lineage>
</organism>
<feature type="transmembrane region" description="Helical" evidence="7">
    <location>
        <begin position="155"/>
        <end position="182"/>
    </location>
</feature>
<evidence type="ECO:0008006" key="10">
    <source>
        <dbReference type="Google" id="ProtNLM"/>
    </source>
</evidence>
<comment type="subcellular location">
    <subcellularLocation>
        <location evidence="1">Membrane</location>
        <topology evidence="1">Multi-pass membrane protein</topology>
    </subcellularLocation>
</comment>
<feature type="region of interest" description="Disordered" evidence="6">
    <location>
        <begin position="1"/>
        <end position="39"/>
    </location>
</feature>
<dbReference type="GeneID" id="19307757"/>
<dbReference type="EMBL" id="KB469315">
    <property type="protein sequence ID" value="EPQ50520.1"/>
    <property type="molecule type" value="Genomic_DNA"/>
</dbReference>
<keyword evidence="4 7" id="KW-1133">Transmembrane helix</keyword>
<dbReference type="KEGG" id="gtr:GLOTRDRAFT_66873"/>
<feature type="transmembrane region" description="Helical" evidence="7">
    <location>
        <begin position="80"/>
        <end position="101"/>
    </location>
</feature>
<dbReference type="Gene3D" id="1.20.1740.10">
    <property type="entry name" value="Amino acid/polyamine transporter I"/>
    <property type="match status" value="1"/>
</dbReference>
<keyword evidence="3 7" id="KW-0812">Transmembrane</keyword>
<sequence>MSPVQPTINRPGSTLSWSPAASTFPALPPPEPEMSSEKVGYRDDLESVPFPQPLPNVEDESDKRLRDLGYKSEFRREMSLFGVLGISFCAIGILTGMSSAFQTGLFSGGPLGLFWGWNICSLFMLLIALCLAEICSAYPTMGGLYFWVCKMKPDIPALGFCTGWIYSIAMVFTGTSGNLSVALYLASLAEVGQGRTLTRVEIAAIAWGVNILSGIINTIGTKAIGGMSSFNVWWTLGGTFVLVITLLVKAPVKNSAGFVFTDFE</sequence>
<feature type="transmembrane region" description="Helical" evidence="7">
    <location>
        <begin position="202"/>
        <end position="220"/>
    </location>
</feature>
<dbReference type="eggNOG" id="KOG1289">
    <property type="taxonomic scope" value="Eukaryota"/>
</dbReference>
<proteinExistence type="predicted"/>
<name>S7R872_GLOTA</name>
<evidence type="ECO:0000256" key="7">
    <source>
        <dbReference type="SAM" id="Phobius"/>
    </source>
</evidence>
<evidence type="ECO:0000256" key="5">
    <source>
        <dbReference type="ARBA" id="ARBA00023136"/>
    </source>
</evidence>
<dbReference type="PROSITE" id="PS00218">
    <property type="entry name" value="AMINO_ACID_PERMEASE_1"/>
    <property type="match status" value="1"/>
</dbReference>
<dbReference type="InterPro" id="IPR002293">
    <property type="entry name" value="AA/rel_permease1"/>
</dbReference>
<evidence type="ECO:0000256" key="2">
    <source>
        <dbReference type="ARBA" id="ARBA00022448"/>
    </source>
</evidence>
<dbReference type="GO" id="GO:0022857">
    <property type="term" value="F:transmembrane transporter activity"/>
    <property type="evidence" value="ECO:0007669"/>
    <property type="project" value="InterPro"/>
</dbReference>
<feature type="transmembrane region" description="Helical" evidence="7">
    <location>
        <begin position="113"/>
        <end position="134"/>
    </location>
</feature>
<dbReference type="InterPro" id="IPR004840">
    <property type="entry name" value="Amino_acid_permease_CS"/>
</dbReference>
<dbReference type="OrthoDB" id="10054429at2759"/>
<accession>S7R872</accession>
<protein>
    <recommendedName>
        <fullName evidence="10">Amino acid transporter</fullName>
    </recommendedName>
</protein>
<dbReference type="OMA" id="CICATAC"/>
<evidence type="ECO:0000256" key="3">
    <source>
        <dbReference type="ARBA" id="ARBA00022692"/>
    </source>
</evidence>
<dbReference type="GO" id="GO:0016020">
    <property type="term" value="C:membrane"/>
    <property type="evidence" value="ECO:0007669"/>
    <property type="project" value="UniProtKB-SubCell"/>
</dbReference>
<keyword evidence="2" id="KW-0813">Transport</keyword>
<feature type="non-terminal residue" evidence="8">
    <location>
        <position position="264"/>
    </location>
</feature>
<reference evidence="8 9" key="1">
    <citation type="journal article" date="2012" name="Science">
        <title>The Paleozoic origin of enzymatic lignin decomposition reconstructed from 31 fungal genomes.</title>
        <authorList>
            <person name="Floudas D."/>
            <person name="Binder M."/>
            <person name="Riley R."/>
            <person name="Barry K."/>
            <person name="Blanchette R.A."/>
            <person name="Henrissat B."/>
            <person name="Martinez A.T."/>
            <person name="Otillar R."/>
            <person name="Spatafora J.W."/>
            <person name="Yadav J.S."/>
            <person name="Aerts A."/>
            <person name="Benoit I."/>
            <person name="Boyd A."/>
            <person name="Carlson A."/>
            <person name="Copeland A."/>
            <person name="Coutinho P.M."/>
            <person name="de Vries R.P."/>
            <person name="Ferreira P."/>
            <person name="Findley K."/>
            <person name="Foster B."/>
            <person name="Gaskell J."/>
            <person name="Glotzer D."/>
            <person name="Gorecki P."/>
            <person name="Heitman J."/>
            <person name="Hesse C."/>
            <person name="Hori C."/>
            <person name="Igarashi K."/>
            <person name="Jurgens J.A."/>
            <person name="Kallen N."/>
            <person name="Kersten P."/>
            <person name="Kohler A."/>
            <person name="Kuees U."/>
            <person name="Kumar T.K.A."/>
            <person name="Kuo A."/>
            <person name="LaButti K."/>
            <person name="Larrondo L.F."/>
            <person name="Lindquist E."/>
            <person name="Ling A."/>
            <person name="Lombard V."/>
            <person name="Lucas S."/>
            <person name="Lundell T."/>
            <person name="Martin R."/>
            <person name="McLaughlin D.J."/>
            <person name="Morgenstern I."/>
            <person name="Morin E."/>
            <person name="Murat C."/>
            <person name="Nagy L.G."/>
            <person name="Nolan M."/>
            <person name="Ohm R.A."/>
            <person name="Patyshakuliyeva A."/>
            <person name="Rokas A."/>
            <person name="Ruiz-Duenas F.J."/>
            <person name="Sabat G."/>
            <person name="Salamov A."/>
            <person name="Samejima M."/>
            <person name="Schmutz J."/>
            <person name="Slot J.C."/>
            <person name="St John F."/>
            <person name="Stenlid J."/>
            <person name="Sun H."/>
            <person name="Sun S."/>
            <person name="Syed K."/>
            <person name="Tsang A."/>
            <person name="Wiebenga A."/>
            <person name="Young D."/>
            <person name="Pisabarro A."/>
            <person name="Eastwood D.C."/>
            <person name="Martin F."/>
            <person name="Cullen D."/>
            <person name="Grigoriev I.V."/>
            <person name="Hibbett D.S."/>
        </authorList>
    </citation>
    <scope>NUCLEOTIDE SEQUENCE [LARGE SCALE GENOMIC DNA]</scope>
    <source>
        <strain evidence="8 9">ATCC 11539</strain>
    </source>
</reference>
<dbReference type="PANTHER" id="PTHR45649">
    <property type="entry name" value="AMINO-ACID PERMEASE BAT1"/>
    <property type="match status" value="1"/>
</dbReference>
<dbReference type="RefSeq" id="XP_007871053.1">
    <property type="nucleotide sequence ID" value="XM_007872862.1"/>
</dbReference>
<dbReference type="GO" id="GO:0006865">
    <property type="term" value="P:amino acid transport"/>
    <property type="evidence" value="ECO:0007669"/>
    <property type="project" value="InterPro"/>
</dbReference>
<gene>
    <name evidence="8" type="ORF">GLOTRDRAFT_66873</name>
</gene>